<comment type="caution">
    <text evidence="1">The sequence shown here is derived from an EMBL/GenBank/DDBJ whole genome shotgun (WGS) entry which is preliminary data.</text>
</comment>
<dbReference type="Proteomes" id="UP000499080">
    <property type="component" value="Unassembled WGS sequence"/>
</dbReference>
<keyword evidence="2" id="KW-1185">Reference proteome</keyword>
<gene>
    <name evidence="1" type="ORF">AVEN_86904_1</name>
</gene>
<dbReference type="EMBL" id="BGPR01074079">
    <property type="protein sequence ID" value="GBO46421.1"/>
    <property type="molecule type" value="Genomic_DNA"/>
</dbReference>
<proteinExistence type="predicted"/>
<protein>
    <submittedName>
        <fullName evidence="1">Uncharacterized protein</fullName>
    </submittedName>
</protein>
<accession>A0A4Y2X9Z1</accession>
<reference evidence="1 2" key="1">
    <citation type="journal article" date="2019" name="Sci. Rep.">
        <title>Orb-weaving spider Araneus ventricosus genome elucidates the spidroin gene catalogue.</title>
        <authorList>
            <person name="Kono N."/>
            <person name="Nakamura H."/>
            <person name="Ohtoshi R."/>
            <person name="Moran D.A.P."/>
            <person name="Shinohara A."/>
            <person name="Yoshida Y."/>
            <person name="Fujiwara M."/>
            <person name="Mori M."/>
            <person name="Tomita M."/>
            <person name="Arakawa K."/>
        </authorList>
    </citation>
    <scope>NUCLEOTIDE SEQUENCE [LARGE SCALE GENOMIC DNA]</scope>
</reference>
<evidence type="ECO:0000313" key="1">
    <source>
        <dbReference type="EMBL" id="GBO46421.1"/>
    </source>
</evidence>
<dbReference type="AlphaFoldDB" id="A0A4Y2X9Z1"/>
<evidence type="ECO:0000313" key="2">
    <source>
        <dbReference type="Proteomes" id="UP000499080"/>
    </source>
</evidence>
<name>A0A4Y2X9Z1_ARAVE</name>
<organism evidence="1 2">
    <name type="scientific">Araneus ventricosus</name>
    <name type="common">Orbweaver spider</name>
    <name type="synonym">Epeira ventricosa</name>
    <dbReference type="NCBI Taxonomy" id="182803"/>
    <lineage>
        <taxon>Eukaryota</taxon>
        <taxon>Metazoa</taxon>
        <taxon>Ecdysozoa</taxon>
        <taxon>Arthropoda</taxon>
        <taxon>Chelicerata</taxon>
        <taxon>Arachnida</taxon>
        <taxon>Araneae</taxon>
        <taxon>Araneomorphae</taxon>
        <taxon>Entelegynae</taxon>
        <taxon>Araneoidea</taxon>
        <taxon>Araneidae</taxon>
        <taxon>Araneus</taxon>
    </lineage>
</organism>
<sequence>MLNDDQLLKRNLHEQANADRNDRLDVYPKLASWRETRLAQRVKFNSNFKCGELTILPYELIHSRNRGTVGHIVLDIYAFRFLTLTLPKYRAPLRTPRSSCDKFVKHAPLLREEIG</sequence>